<proteinExistence type="predicted"/>
<organism evidence="1 2">
    <name type="scientific">Yersinia phage vB_YenM_201.16</name>
    <dbReference type="NCBI Taxonomy" id="2918921"/>
    <lineage>
        <taxon>Viruses</taxon>
        <taxon>Duplodnaviria</taxon>
        <taxon>Heunggongvirae</taxon>
        <taxon>Uroviricota</taxon>
        <taxon>Caudoviricetes</taxon>
        <taxon>Peduoviridae</taxon>
        <taxon>Duonihilunusvirus</taxon>
        <taxon>Duonihilunusvirus YenM20116</taxon>
    </lineage>
</organism>
<sequence>MNKYYGKKDDSTEFSFESGLAIDTKGWILMSGSRPTPEHIANEGGEWVLTDTLPETI</sequence>
<dbReference type="Proteomes" id="UP000829411">
    <property type="component" value="Segment"/>
</dbReference>
<accession>A0AAE9FLL8</accession>
<name>A0AAE9FLL8_9CAUD</name>
<protein>
    <submittedName>
        <fullName evidence="1">Tail fiber assembly protein</fullName>
    </submittedName>
</protein>
<dbReference type="EMBL" id="OM046628">
    <property type="protein sequence ID" value="UNA05981.1"/>
    <property type="molecule type" value="Genomic_DNA"/>
</dbReference>
<evidence type="ECO:0000313" key="2">
    <source>
        <dbReference type="Proteomes" id="UP000829411"/>
    </source>
</evidence>
<keyword evidence="2" id="KW-1185">Reference proteome</keyword>
<evidence type="ECO:0000313" key="1">
    <source>
        <dbReference type="EMBL" id="UNA05981.1"/>
    </source>
</evidence>
<gene>
    <name evidence="1" type="ORF">vBYenM20116_038</name>
</gene>
<reference evidence="1" key="1">
    <citation type="submission" date="2021-12" db="EMBL/GenBank/DDBJ databases">
        <title>Genomes of temperate Yersinia enterocolitica phages.</title>
        <authorList>
            <person name="Hammerl J.A."/>
            <person name="Hertwig S."/>
        </authorList>
    </citation>
    <scope>NUCLEOTIDE SEQUENCE</scope>
</reference>